<dbReference type="Pfam" id="PF08436">
    <property type="entry name" value="DXP_redisom_C"/>
    <property type="match status" value="1"/>
</dbReference>
<dbReference type="RefSeq" id="WP_093140984.1">
    <property type="nucleotide sequence ID" value="NZ_FOXF01000008.1"/>
</dbReference>
<evidence type="ECO:0000256" key="4">
    <source>
        <dbReference type="ARBA" id="ARBA00022857"/>
    </source>
</evidence>
<dbReference type="SUPFAM" id="SSF51735">
    <property type="entry name" value="NAD(P)-binding Rossmann-fold domains"/>
    <property type="match status" value="1"/>
</dbReference>
<keyword evidence="5 9" id="KW-0560">Oxidoreductase</keyword>
<comment type="caution">
    <text evidence="9">Lacks conserved residue(s) required for the propagation of feature annotation.</text>
</comment>
<feature type="binding site" evidence="9">
    <location>
        <position position="228"/>
    </location>
    <ligand>
        <name>1-deoxy-D-xylulose 5-phosphate</name>
        <dbReference type="ChEBI" id="CHEBI:57792"/>
    </ligand>
</feature>
<dbReference type="GO" id="GO:0030604">
    <property type="term" value="F:1-deoxy-D-xylulose-5-phosphate reductoisomerase activity"/>
    <property type="evidence" value="ECO:0007669"/>
    <property type="project" value="UniProtKB-UniRule"/>
</dbReference>
<dbReference type="PANTHER" id="PTHR30525">
    <property type="entry name" value="1-DEOXY-D-XYLULOSE 5-PHOSPHATE REDUCTOISOMERASE"/>
    <property type="match status" value="1"/>
</dbReference>
<dbReference type="OrthoDB" id="9806546at2"/>
<dbReference type="AlphaFoldDB" id="A0A662ZGQ1"/>
<evidence type="ECO:0000256" key="8">
    <source>
        <dbReference type="ARBA" id="ARBA00048543"/>
    </source>
</evidence>
<accession>A0A662ZGQ1</accession>
<dbReference type="InterPro" id="IPR036291">
    <property type="entry name" value="NAD(P)-bd_dom_sf"/>
</dbReference>
<feature type="binding site" evidence="9">
    <location>
        <position position="231"/>
    </location>
    <ligand>
        <name>Mn(2+)</name>
        <dbReference type="ChEBI" id="CHEBI:29035"/>
    </ligand>
</feature>
<keyword evidence="4 9" id="KW-0521">NADP</keyword>
<dbReference type="Proteomes" id="UP000243745">
    <property type="component" value="Unassembled WGS sequence"/>
</dbReference>
<dbReference type="HAMAP" id="MF_00183">
    <property type="entry name" value="DXP_reductoisom"/>
    <property type="match status" value="1"/>
</dbReference>
<dbReference type="FunFam" id="3.40.50.720:FF:000045">
    <property type="entry name" value="1-deoxy-D-xylulose 5-phosphate reductoisomerase"/>
    <property type="match status" value="1"/>
</dbReference>
<dbReference type="EMBL" id="FOXF01000008">
    <property type="protein sequence ID" value="SFP19927.1"/>
    <property type="molecule type" value="Genomic_DNA"/>
</dbReference>
<dbReference type="Gene3D" id="3.40.50.720">
    <property type="entry name" value="NAD(P)-binding Rossmann-like Domain"/>
    <property type="match status" value="1"/>
</dbReference>
<evidence type="ECO:0000313" key="14">
    <source>
        <dbReference type="Proteomes" id="UP000243745"/>
    </source>
</evidence>
<feature type="binding site" evidence="9">
    <location>
        <position position="231"/>
    </location>
    <ligand>
        <name>1-deoxy-D-xylulose 5-phosphate</name>
        <dbReference type="ChEBI" id="CHEBI:57792"/>
    </ligand>
</feature>
<feature type="binding site" evidence="9">
    <location>
        <position position="222"/>
    </location>
    <ligand>
        <name>1-deoxy-D-xylulose 5-phosphate</name>
        <dbReference type="ChEBI" id="CHEBI:57792"/>
    </ligand>
</feature>
<evidence type="ECO:0000256" key="1">
    <source>
        <dbReference type="ARBA" id="ARBA00005094"/>
    </source>
</evidence>
<keyword evidence="3 9" id="KW-0479">Metal-binding</keyword>
<feature type="binding site" evidence="9">
    <location>
        <position position="37"/>
    </location>
    <ligand>
        <name>NADPH</name>
        <dbReference type="ChEBI" id="CHEBI:57783"/>
    </ligand>
</feature>
<dbReference type="InterPro" id="IPR026877">
    <property type="entry name" value="DXPR_C"/>
</dbReference>
<feature type="domain" description="1-deoxy-D-xylulose 5-phosphate reductoisomerase C-terminal" evidence="11">
    <location>
        <begin position="146"/>
        <end position="239"/>
    </location>
</feature>
<dbReference type="NCBIfam" id="NF009114">
    <property type="entry name" value="PRK12464.1"/>
    <property type="match status" value="1"/>
</dbReference>
<evidence type="ECO:0000256" key="9">
    <source>
        <dbReference type="HAMAP-Rule" id="MF_00183"/>
    </source>
</evidence>
<evidence type="ECO:0000256" key="5">
    <source>
        <dbReference type="ARBA" id="ARBA00023002"/>
    </source>
</evidence>
<feature type="binding site" evidence="9">
    <location>
        <position position="209"/>
    </location>
    <ligand>
        <name>1-deoxy-D-xylulose 5-phosphate</name>
        <dbReference type="ChEBI" id="CHEBI:57792"/>
    </ligand>
</feature>
<proteinExistence type="inferred from homology"/>
<dbReference type="GO" id="GO:0051484">
    <property type="term" value="P:isopentenyl diphosphate biosynthetic process, methylerythritol 4-phosphate pathway involved in terpenoid biosynthetic process"/>
    <property type="evidence" value="ECO:0007669"/>
    <property type="project" value="UniProtKB-ARBA"/>
</dbReference>
<evidence type="ECO:0000259" key="10">
    <source>
        <dbReference type="Pfam" id="PF02670"/>
    </source>
</evidence>
<evidence type="ECO:0000256" key="7">
    <source>
        <dbReference type="ARBA" id="ARBA00023229"/>
    </source>
</evidence>
<reference evidence="13 14" key="1">
    <citation type="submission" date="2016-10" db="EMBL/GenBank/DDBJ databases">
        <authorList>
            <person name="Varghese N."/>
            <person name="Submissions S."/>
        </authorList>
    </citation>
    <scope>NUCLEOTIDE SEQUENCE [LARGE SCALE GENOMIC DNA]</scope>
    <source>
        <strain evidence="13 14">DSM 1361</strain>
    </source>
</reference>
<evidence type="ECO:0000256" key="2">
    <source>
        <dbReference type="ARBA" id="ARBA00006825"/>
    </source>
</evidence>
<feature type="binding site" evidence="9">
    <location>
        <position position="152"/>
    </location>
    <ligand>
        <name>1-deoxy-D-xylulose 5-phosphate</name>
        <dbReference type="ChEBI" id="CHEBI:57792"/>
    </ligand>
</feature>
<dbReference type="Gene3D" id="1.10.1740.10">
    <property type="match status" value="1"/>
</dbReference>
<dbReference type="NCBIfam" id="TIGR00243">
    <property type="entry name" value="Dxr"/>
    <property type="match status" value="1"/>
</dbReference>
<dbReference type="Pfam" id="PF13288">
    <property type="entry name" value="DXPR_C"/>
    <property type="match status" value="1"/>
</dbReference>
<evidence type="ECO:0000313" key="13">
    <source>
        <dbReference type="EMBL" id="SFP19927.1"/>
    </source>
</evidence>
<dbReference type="GO" id="GO:0030145">
    <property type="term" value="F:manganese ion binding"/>
    <property type="evidence" value="ECO:0007669"/>
    <property type="project" value="TreeGrafter"/>
</dbReference>
<feature type="binding site" evidence="9">
    <location>
        <position position="124"/>
    </location>
    <ligand>
        <name>NADPH</name>
        <dbReference type="ChEBI" id="CHEBI:57783"/>
    </ligand>
</feature>
<keyword evidence="14" id="KW-1185">Reference proteome</keyword>
<feature type="domain" description="DXP reductoisomerase C-terminal" evidence="12">
    <location>
        <begin position="271"/>
        <end position="387"/>
    </location>
</feature>
<feature type="binding site" evidence="9">
    <location>
        <position position="10"/>
    </location>
    <ligand>
        <name>NADPH</name>
        <dbReference type="ChEBI" id="CHEBI:57783"/>
    </ligand>
</feature>
<dbReference type="GO" id="GO:0016853">
    <property type="term" value="F:isomerase activity"/>
    <property type="evidence" value="ECO:0007669"/>
    <property type="project" value="UniProtKB-KW"/>
</dbReference>
<feature type="binding site" evidence="9">
    <location>
        <position position="125"/>
    </location>
    <ligand>
        <name>1-deoxy-D-xylulose 5-phosphate</name>
        <dbReference type="ChEBI" id="CHEBI:57792"/>
    </ligand>
</feature>
<feature type="binding site" evidence="9">
    <location>
        <position position="186"/>
    </location>
    <ligand>
        <name>1-deoxy-D-xylulose 5-phosphate</name>
        <dbReference type="ChEBI" id="CHEBI:57792"/>
    </ligand>
</feature>
<dbReference type="InterPro" id="IPR013644">
    <property type="entry name" value="DXP_reductoisomerase_C"/>
</dbReference>
<dbReference type="NCBIfam" id="NF003938">
    <property type="entry name" value="PRK05447.1-1"/>
    <property type="match status" value="1"/>
</dbReference>
<comment type="cofactor">
    <cofactor evidence="9">
        <name>Mg(2+)</name>
        <dbReference type="ChEBI" id="CHEBI:18420"/>
    </cofactor>
    <cofactor evidence="9">
        <name>Mn(2+)</name>
        <dbReference type="ChEBI" id="CHEBI:29035"/>
    </cofactor>
</comment>
<feature type="binding site" evidence="9">
    <location>
        <position position="215"/>
    </location>
    <ligand>
        <name>NADPH</name>
        <dbReference type="ChEBI" id="CHEBI:57783"/>
    </ligand>
</feature>
<keyword evidence="9" id="KW-0460">Magnesium</keyword>
<dbReference type="PANTHER" id="PTHR30525:SF0">
    <property type="entry name" value="1-DEOXY-D-XYLULOSE 5-PHOSPHATE REDUCTOISOMERASE, CHLOROPLASTIC"/>
    <property type="match status" value="1"/>
</dbReference>
<feature type="binding site" evidence="9">
    <location>
        <position position="126"/>
    </location>
    <ligand>
        <name>NADPH</name>
        <dbReference type="ChEBI" id="CHEBI:57783"/>
    </ligand>
</feature>
<feature type="binding site" evidence="9">
    <location>
        <position position="38"/>
    </location>
    <ligand>
        <name>NADPH</name>
        <dbReference type="ChEBI" id="CHEBI:57783"/>
    </ligand>
</feature>
<protein>
    <recommendedName>
        <fullName evidence="9">1-deoxy-D-xylulose 5-phosphate reductoisomerase</fullName>
        <shortName evidence="9">DXP reductoisomerase</shortName>
        <ecNumber evidence="9">1.1.1.267</ecNumber>
    </recommendedName>
    <alternativeName>
        <fullName evidence="9">1-deoxyxylulose-5-phosphate reductoisomerase</fullName>
    </alternativeName>
    <alternativeName>
        <fullName evidence="9">2-C-methyl-D-erythritol 4-phosphate synthase</fullName>
    </alternativeName>
</protein>
<dbReference type="SUPFAM" id="SSF55347">
    <property type="entry name" value="Glyceraldehyde-3-phosphate dehydrogenase-like, C-terminal domain"/>
    <property type="match status" value="1"/>
</dbReference>
<dbReference type="EC" id="1.1.1.267" evidence="9"/>
<feature type="binding site" evidence="9">
    <location>
        <position position="12"/>
    </location>
    <ligand>
        <name>NADPH</name>
        <dbReference type="ChEBI" id="CHEBI:57783"/>
    </ligand>
</feature>
<evidence type="ECO:0000259" key="11">
    <source>
        <dbReference type="Pfam" id="PF08436"/>
    </source>
</evidence>
<comment type="similarity">
    <text evidence="2 9">Belongs to the DXR family.</text>
</comment>
<dbReference type="InterPro" id="IPR036169">
    <property type="entry name" value="DXPR_C_sf"/>
</dbReference>
<sequence length="396" mass="43332">MKKITILGATGSIGRSTIDVIRRNPDLYSLYAATGNKNYSVMASIIREFSPSVVVMTDRTAYEKLKELVQTEHRRTEILFGAENLNTVAASEEYDGLMSAIVGAAGLKPTLSAITQGKTVYLANKESLVMSGHIFIDAARRFKSRIIPVDSEHSAIFQCLPEKEQQRIGRCELKEAGIRNIILTGSGGPFRDRDVSTLDAVTPAEAVSHPNWSMGKKISVDSATMMNKGLEFIEAKWLFNASPDDIRVVVHPESVIHSMVQYVDGSVLAQMGKPDMRTPIARALAYPQRINGGVGELDFFTVGSLTFREPDFVKYPCLKLAIDACATSQAMTTAVNAANEVAVYAFLDNKIKFTDIYKVCAKVASQFACVNAPDLESILEVDTQARARAFSELSVL</sequence>
<dbReference type="UniPathway" id="UPA00056">
    <property type="reaction ID" value="UER00092"/>
</dbReference>
<evidence type="ECO:0000256" key="3">
    <source>
        <dbReference type="ARBA" id="ARBA00022723"/>
    </source>
</evidence>
<gene>
    <name evidence="9" type="primary">dxr</name>
    <name evidence="13" type="ORF">SAMN02910344_00717</name>
</gene>
<name>A0A662ZGQ1_9GAMM</name>
<keyword evidence="6 9" id="KW-0464">Manganese</keyword>
<feature type="binding site" evidence="9">
    <location>
        <position position="151"/>
    </location>
    <ligand>
        <name>1-deoxy-D-xylulose 5-phosphate</name>
        <dbReference type="ChEBI" id="CHEBI:57792"/>
    </ligand>
</feature>
<feature type="binding site" evidence="9">
    <location>
        <position position="11"/>
    </location>
    <ligand>
        <name>NADPH</name>
        <dbReference type="ChEBI" id="CHEBI:57783"/>
    </ligand>
</feature>
<feature type="binding site" evidence="9">
    <location>
        <position position="227"/>
    </location>
    <ligand>
        <name>1-deoxy-D-xylulose 5-phosphate</name>
        <dbReference type="ChEBI" id="CHEBI:57792"/>
    </ligand>
</feature>
<dbReference type="InterPro" id="IPR013512">
    <property type="entry name" value="DXP_reductoisomerase_N"/>
</dbReference>
<comment type="catalytic activity">
    <reaction evidence="8">
        <text>2-C-methyl-D-erythritol 4-phosphate + NADP(+) = 1-deoxy-D-xylulose 5-phosphate + NADPH + H(+)</text>
        <dbReference type="Rhea" id="RHEA:13717"/>
        <dbReference type="ChEBI" id="CHEBI:15378"/>
        <dbReference type="ChEBI" id="CHEBI:57783"/>
        <dbReference type="ChEBI" id="CHEBI:57792"/>
        <dbReference type="ChEBI" id="CHEBI:58262"/>
        <dbReference type="ChEBI" id="CHEBI:58349"/>
        <dbReference type="EC" id="1.1.1.267"/>
    </reaction>
    <physiologicalReaction direction="right-to-left" evidence="8">
        <dbReference type="Rhea" id="RHEA:13719"/>
    </physiologicalReaction>
</comment>
<keyword evidence="13" id="KW-0413">Isomerase</keyword>
<feature type="binding site" evidence="9">
    <location>
        <position position="13"/>
    </location>
    <ligand>
        <name>NADPH</name>
        <dbReference type="ChEBI" id="CHEBI:57783"/>
    </ligand>
</feature>
<dbReference type="Pfam" id="PF02670">
    <property type="entry name" value="DXP_reductoisom"/>
    <property type="match status" value="1"/>
</dbReference>
<feature type="domain" description="1-deoxy-D-xylulose 5-phosphate reductoisomerase N-terminal" evidence="10">
    <location>
        <begin position="4"/>
        <end position="132"/>
    </location>
</feature>
<feature type="binding site" evidence="9">
    <location>
        <position position="150"/>
    </location>
    <ligand>
        <name>Mn(2+)</name>
        <dbReference type="ChEBI" id="CHEBI:29035"/>
    </ligand>
</feature>
<keyword evidence="7 9" id="KW-0414">Isoprene biosynthesis</keyword>
<evidence type="ECO:0000256" key="6">
    <source>
        <dbReference type="ARBA" id="ARBA00023211"/>
    </source>
</evidence>
<dbReference type="InterPro" id="IPR003821">
    <property type="entry name" value="DXP_reductoisomerase"/>
</dbReference>
<evidence type="ECO:0000259" key="12">
    <source>
        <dbReference type="Pfam" id="PF13288"/>
    </source>
</evidence>
<dbReference type="SUPFAM" id="SSF69055">
    <property type="entry name" value="1-deoxy-D-xylulose-5-phosphate reductoisomerase, C-terminal domain"/>
    <property type="match status" value="1"/>
</dbReference>
<dbReference type="PIRSF" id="PIRSF006205">
    <property type="entry name" value="Dxp_reductismrs"/>
    <property type="match status" value="1"/>
</dbReference>
<comment type="function">
    <text evidence="9">Catalyzes the NADPH-dependent rearrangement and reduction of 1-deoxy-D-xylulose-5-phosphate (DXP) to 2-C-methyl-D-erythritol 4-phosphate (MEP).</text>
</comment>
<feature type="binding site" evidence="9">
    <location>
        <position position="152"/>
    </location>
    <ligand>
        <name>Mn(2+)</name>
        <dbReference type="ChEBI" id="CHEBI:29035"/>
    </ligand>
</feature>
<comment type="pathway">
    <text evidence="1 9">Isoprenoid biosynthesis; isopentenyl diphosphate biosynthesis via DXP pathway; isopentenyl diphosphate from 1-deoxy-D-xylulose 5-phosphate: step 1/6.</text>
</comment>
<dbReference type="GO" id="GO:0070402">
    <property type="term" value="F:NADPH binding"/>
    <property type="evidence" value="ECO:0007669"/>
    <property type="project" value="InterPro"/>
</dbReference>
<organism evidence="13 14">
    <name type="scientific">Ruminobacter amylophilus</name>
    <dbReference type="NCBI Taxonomy" id="867"/>
    <lineage>
        <taxon>Bacteria</taxon>
        <taxon>Pseudomonadati</taxon>
        <taxon>Pseudomonadota</taxon>
        <taxon>Gammaproteobacteria</taxon>
        <taxon>Aeromonadales</taxon>
        <taxon>Succinivibrionaceae</taxon>
        <taxon>Ruminobacter</taxon>
    </lineage>
</organism>